<sequence>MSALRELSRMLALVLVMLMIIAITTAKPRPNVTENQYPISMALIGGHSYEEGMRPWLVSLQSKTEIKKILGIFSVYRTYWCGGSLINDQWVLSAAHCFFGENSAPISVGSWTARMASTHLKPSIKERFMNIVGKIFRKMKWRQWNVKVAKIIIHPNFQINAFHDDIALLKLAHPVPTHIHPKIKSVGLAHQGNSQFPENGKMCIMSGWGCTESGGTVTKHAQELKMPIMSNTECSKYFGLVSTDKICAGFNNKAKGICRGDSGGPLVCPSPYGWMQVGVASFTSKDHPENSPGVFTRVSQYRSWIDRVMRLNS</sequence>
<dbReference type="AlphaFoldDB" id="A0A6P7TE08"/>
<dbReference type="InterPro" id="IPR051487">
    <property type="entry name" value="Ser/Thr_Proteases_Immune/Dev"/>
</dbReference>
<dbReference type="PROSITE" id="PS50240">
    <property type="entry name" value="TRYPSIN_DOM"/>
    <property type="match status" value="1"/>
</dbReference>
<comment type="similarity">
    <text evidence="2">Belongs to the peptidase S1 family. CLIP subfamily.</text>
</comment>
<dbReference type="RefSeq" id="XP_029647791.1">
    <property type="nucleotide sequence ID" value="XM_029791931.2"/>
</dbReference>
<dbReference type="PRINTS" id="PR00722">
    <property type="entry name" value="CHYMOTRYPSIN"/>
</dbReference>
<dbReference type="GO" id="GO:0004252">
    <property type="term" value="F:serine-type endopeptidase activity"/>
    <property type="evidence" value="ECO:0007669"/>
    <property type="project" value="InterPro"/>
</dbReference>
<dbReference type="SMART" id="SM00020">
    <property type="entry name" value="Tryp_SPc"/>
    <property type="match status" value="1"/>
</dbReference>
<dbReference type="InterPro" id="IPR043504">
    <property type="entry name" value="Peptidase_S1_PA_chymotrypsin"/>
</dbReference>
<evidence type="ECO:0000313" key="4">
    <source>
        <dbReference type="RefSeq" id="XP_029647791.1"/>
    </source>
</evidence>
<dbReference type="InterPro" id="IPR001254">
    <property type="entry name" value="Trypsin_dom"/>
</dbReference>
<dbReference type="InterPro" id="IPR001314">
    <property type="entry name" value="Peptidase_S1A"/>
</dbReference>
<keyword evidence="1" id="KW-1015">Disulfide bond</keyword>
<keyword evidence="3" id="KW-1185">Reference proteome</keyword>
<organism evidence="3 4">
    <name type="scientific">Octopus sinensis</name>
    <name type="common">East Asian common octopus</name>
    <dbReference type="NCBI Taxonomy" id="2607531"/>
    <lineage>
        <taxon>Eukaryota</taxon>
        <taxon>Metazoa</taxon>
        <taxon>Spiralia</taxon>
        <taxon>Lophotrochozoa</taxon>
        <taxon>Mollusca</taxon>
        <taxon>Cephalopoda</taxon>
        <taxon>Coleoidea</taxon>
        <taxon>Octopodiformes</taxon>
        <taxon>Octopoda</taxon>
        <taxon>Incirrata</taxon>
        <taxon>Octopodidae</taxon>
        <taxon>Octopus</taxon>
    </lineage>
</organism>
<dbReference type="PANTHER" id="PTHR24256">
    <property type="entry name" value="TRYPTASE-RELATED"/>
    <property type="match status" value="1"/>
</dbReference>
<evidence type="ECO:0000256" key="2">
    <source>
        <dbReference type="ARBA" id="ARBA00024195"/>
    </source>
</evidence>
<dbReference type="Proteomes" id="UP000515154">
    <property type="component" value="Linkage group LG18"/>
</dbReference>
<dbReference type="InterPro" id="IPR009003">
    <property type="entry name" value="Peptidase_S1_PA"/>
</dbReference>
<dbReference type="InterPro" id="IPR018114">
    <property type="entry name" value="TRYPSIN_HIS"/>
</dbReference>
<evidence type="ECO:0000313" key="3">
    <source>
        <dbReference type="Proteomes" id="UP000515154"/>
    </source>
</evidence>
<dbReference type="SUPFAM" id="SSF50494">
    <property type="entry name" value="Trypsin-like serine proteases"/>
    <property type="match status" value="1"/>
</dbReference>
<dbReference type="GO" id="GO:0006508">
    <property type="term" value="P:proteolysis"/>
    <property type="evidence" value="ECO:0007669"/>
    <property type="project" value="UniProtKB-KW"/>
</dbReference>
<evidence type="ECO:0000256" key="1">
    <source>
        <dbReference type="ARBA" id="ARBA00023157"/>
    </source>
</evidence>
<gene>
    <name evidence="4" type="primary">LOC115221720</name>
</gene>
<dbReference type="KEGG" id="osn:115221720"/>
<dbReference type="CDD" id="cd00190">
    <property type="entry name" value="Tryp_SPc"/>
    <property type="match status" value="1"/>
</dbReference>
<dbReference type="PROSITE" id="PS00135">
    <property type="entry name" value="TRYPSIN_SER"/>
    <property type="match status" value="1"/>
</dbReference>
<dbReference type="FunFam" id="2.40.10.10:FF:000002">
    <property type="entry name" value="Transmembrane protease serine"/>
    <property type="match status" value="1"/>
</dbReference>
<dbReference type="Gene3D" id="2.40.10.10">
    <property type="entry name" value="Trypsin-like serine proteases"/>
    <property type="match status" value="1"/>
</dbReference>
<reference evidence="4" key="1">
    <citation type="submission" date="2025-08" db="UniProtKB">
        <authorList>
            <consortium name="RefSeq"/>
        </authorList>
    </citation>
    <scope>IDENTIFICATION</scope>
</reference>
<dbReference type="InterPro" id="IPR033116">
    <property type="entry name" value="TRYPSIN_SER"/>
</dbReference>
<proteinExistence type="inferred from homology"/>
<protein>
    <submittedName>
        <fullName evidence="4">Trypsin-like isoform X1</fullName>
    </submittedName>
</protein>
<dbReference type="Pfam" id="PF00089">
    <property type="entry name" value="Trypsin"/>
    <property type="match status" value="1"/>
</dbReference>
<name>A0A6P7TE08_9MOLL</name>
<dbReference type="PROSITE" id="PS00134">
    <property type="entry name" value="TRYPSIN_HIS"/>
    <property type="match status" value="1"/>
</dbReference>
<accession>A0A6P7TE08</accession>